<feature type="domain" description="3-beta hydroxysteroid dehydrogenase/isomerase" evidence="1">
    <location>
        <begin position="5"/>
        <end position="254"/>
    </location>
</feature>
<evidence type="ECO:0000313" key="2">
    <source>
        <dbReference type="EMBL" id="RJF80636.1"/>
    </source>
</evidence>
<dbReference type="RefSeq" id="WP_119782687.1">
    <property type="nucleotide sequence ID" value="NZ_QYUK01000016.1"/>
</dbReference>
<proteinExistence type="predicted"/>
<dbReference type="GO" id="GO:0016616">
    <property type="term" value="F:oxidoreductase activity, acting on the CH-OH group of donors, NAD or NADP as acceptor"/>
    <property type="evidence" value="ECO:0007669"/>
    <property type="project" value="InterPro"/>
</dbReference>
<protein>
    <submittedName>
        <fullName evidence="2">NAD-dependent epimerase/dehydratase family protein</fullName>
    </submittedName>
</protein>
<keyword evidence="3" id="KW-1185">Reference proteome</keyword>
<name>A0A418VU23_9PROT</name>
<dbReference type="GO" id="GO:0004029">
    <property type="term" value="F:aldehyde dehydrogenase (NAD+) activity"/>
    <property type="evidence" value="ECO:0007669"/>
    <property type="project" value="TreeGrafter"/>
</dbReference>
<dbReference type="Gene3D" id="3.40.50.720">
    <property type="entry name" value="NAD(P)-binding Rossmann-like Domain"/>
    <property type="match status" value="1"/>
</dbReference>
<organism evidence="2 3">
    <name type="scientific">Oleomonas cavernae</name>
    <dbReference type="NCBI Taxonomy" id="2320859"/>
    <lineage>
        <taxon>Bacteria</taxon>
        <taxon>Pseudomonadati</taxon>
        <taxon>Pseudomonadota</taxon>
        <taxon>Alphaproteobacteria</taxon>
        <taxon>Acetobacterales</taxon>
        <taxon>Acetobacteraceae</taxon>
        <taxon>Oleomonas</taxon>
    </lineage>
</organism>
<dbReference type="OrthoDB" id="9787292at2"/>
<dbReference type="Proteomes" id="UP000284605">
    <property type="component" value="Unassembled WGS sequence"/>
</dbReference>
<dbReference type="GO" id="GO:0005737">
    <property type="term" value="C:cytoplasm"/>
    <property type="evidence" value="ECO:0007669"/>
    <property type="project" value="TreeGrafter"/>
</dbReference>
<dbReference type="AlphaFoldDB" id="A0A418VU23"/>
<accession>A0A418VU23</accession>
<dbReference type="EMBL" id="QYUK01000016">
    <property type="protein sequence ID" value="RJF80636.1"/>
    <property type="molecule type" value="Genomic_DNA"/>
</dbReference>
<comment type="caution">
    <text evidence="2">The sequence shown here is derived from an EMBL/GenBank/DDBJ whole genome shotgun (WGS) entry which is preliminary data.</text>
</comment>
<dbReference type="PANTHER" id="PTHR48079">
    <property type="entry name" value="PROTEIN YEEZ"/>
    <property type="match status" value="1"/>
</dbReference>
<dbReference type="GO" id="GO:0006694">
    <property type="term" value="P:steroid biosynthetic process"/>
    <property type="evidence" value="ECO:0007669"/>
    <property type="project" value="InterPro"/>
</dbReference>
<dbReference type="SUPFAM" id="SSF51735">
    <property type="entry name" value="NAD(P)-binding Rossmann-fold domains"/>
    <property type="match status" value="1"/>
</dbReference>
<evidence type="ECO:0000313" key="3">
    <source>
        <dbReference type="Proteomes" id="UP000284605"/>
    </source>
</evidence>
<evidence type="ECO:0000259" key="1">
    <source>
        <dbReference type="Pfam" id="PF01073"/>
    </source>
</evidence>
<dbReference type="InterPro" id="IPR036291">
    <property type="entry name" value="NAD(P)-bd_dom_sf"/>
</dbReference>
<reference evidence="2 3" key="1">
    <citation type="submission" date="2018-09" db="EMBL/GenBank/DDBJ databases">
        <authorList>
            <person name="Zhu H."/>
        </authorList>
    </citation>
    <scope>NUCLEOTIDE SEQUENCE [LARGE SCALE GENOMIC DNA]</scope>
    <source>
        <strain evidence="2 3">K1W22B-8</strain>
    </source>
</reference>
<dbReference type="PANTHER" id="PTHR48079:SF6">
    <property type="entry name" value="NAD(P)-BINDING DOMAIN-CONTAINING PROTEIN-RELATED"/>
    <property type="match status" value="1"/>
</dbReference>
<dbReference type="Pfam" id="PF01073">
    <property type="entry name" value="3Beta_HSD"/>
    <property type="match status" value="1"/>
</dbReference>
<dbReference type="InterPro" id="IPR002225">
    <property type="entry name" value="3Beta_OHSteriod_DH/Estase"/>
</dbReference>
<dbReference type="InterPro" id="IPR051783">
    <property type="entry name" value="NAD(P)-dependent_oxidoreduct"/>
</dbReference>
<gene>
    <name evidence="2" type="ORF">D3874_26375</name>
</gene>
<sequence length="323" mass="34515">MQIFVTGASGFVGGAATRRLVADGHSVSAMSRSAGSDLKIEALGAQPVRCDLEDVTAAHLDSADVVIHAAAFVEPWGPKDAWDRLNVGGTRRMLAAAKAAGVRRFVHIGTEAAIVHGQHVHMADETVPLSLDSPYPYCRTKALAEQAVRQANDPAASFETVVLRPRFIWGPGDQTILPMIKAMAASGQWSWFDHGRAVTSTTHVENLVEAIVLALDSGRGGEAYFILDDGERSMHEMISGMAASVGVALPERSLPGWLGHAIGAVLEGTWRTLRLKGAPPLTRHAAMVMSRDCTLIGDKARREMGYVPRISVEEGLAALRNQG</sequence>